<evidence type="ECO:0000259" key="1">
    <source>
        <dbReference type="PROSITE" id="PS50006"/>
    </source>
</evidence>
<dbReference type="AlphaFoldDB" id="A0A0A2LCK9"/>
<feature type="domain" description="FHA" evidence="1">
    <location>
        <begin position="1"/>
        <end position="58"/>
    </location>
</feature>
<comment type="caution">
    <text evidence="2">The sequence shown here is derived from an EMBL/GenBank/DDBJ whole genome shotgun (WGS) entry which is preliminary data.</text>
</comment>
<reference evidence="2 3" key="1">
    <citation type="journal article" date="2015" name="Mol. Plant Microbe Interact.">
        <title>Genome, transcriptome, and functional analyses of Penicillium expansum provide new insights into secondary metabolism and pathogenicity.</title>
        <authorList>
            <person name="Ballester A.R."/>
            <person name="Marcet-Houben M."/>
            <person name="Levin E."/>
            <person name="Sela N."/>
            <person name="Selma-Lazaro C."/>
            <person name="Carmona L."/>
            <person name="Wisniewski M."/>
            <person name="Droby S."/>
            <person name="Gonzalez-Candelas L."/>
            <person name="Gabaldon T."/>
        </authorList>
    </citation>
    <scope>NUCLEOTIDE SEQUENCE [LARGE SCALE GENOMIC DNA]</scope>
    <source>
        <strain evidence="2 3">PHI-1</strain>
    </source>
</reference>
<accession>A0A0A2LCK9</accession>
<name>A0A0A2LCK9_PENIT</name>
<gene>
    <name evidence="2" type="ORF">PITC_008690</name>
</gene>
<evidence type="ECO:0000313" key="3">
    <source>
        <dbReference type="Proteomes" id="UP000030104"/>
    </source>
</evidence>
<dbReference type="Proteomes" id="UP000030104">
    <property type="component" value="Unassembled WGS sequence"/>
</dbReference>
<dbReference type="InterPro" id="IPR000253">
    <property type="entry name" value="FHA_dom"/>
</dbReference>
<evidence type="ECO:0000313" key="2">
    <source>
        <dbReference type="EMBL" id="KGO74345.1"/>
    </source>
</evidence>
<protein>
    <recommendedName>
        <fullName evidence="1">FHA domain-containing protein</fullName>
    </recommendedName>
</protein>
<keyword evidence="3" id="KW-1185">Reference proteome</keyword>
<sequence>MSLGRLVGLEHDIDHVSPWTLSRQHGCFNALTSAWAQRGCIVFESQADSGDYINMKRQS</sequence>
<dbReference type="HOGENOM" id="CLU_3069408_0_0_1"/>
<dbReference type="PROSITE" id="PS50006">
    <property type="entry name" value="FHA_DOMAIN"/>
    <property type="match status" value="1"/>
</dbReference>
<dbReference type="OrthoDB" id="4348835at2759"/>
<proteinExistence type="predicted"/>
<dbReference type="PhylomeDB" id="A0A0A2LCK9"/>
<organism evidence="2 3">
    <name type="scientific">Penicillium italicum</name>
    <name type="common">Blue mold</name>
    <dbReference type="NCBI Taxonomy" id="40296"/>
    <lineage>
        <taxon>Eukaryota</taxon>
        <taxon>Fungi</taxon>
        <taxon>Dikarya</taxon>
        <taxon>Ascomycota</taxon>
        <taxon>Pezizomycotina</taxon>
        <taxon>Eurotiomycetes</taxon>
        <taxon>Eurotiomycetidae</taxon>
        <taxon>Eurotiales</taxon>
        <taxon>Aspergillaceae</taxon>
        <taxon>Penicillium</taxon>
    </lineage>
</organism>
<dbReference type="EMBL" id="JQGA01000629">
    <property type="protein sequence ID" value="KGO74345.1"/>
    <property type="molecule type" value="Genomic_DNA"/>
</dbReference>